<dbReference type="RefSeq" id="WP_169073338.1">
    <property type="nucleotide sequence ID" value="NZ_JABBXH010000001.1"/>
</dbReference>
<evidence type="ECO:0000313" key="3">
    <source>
        <dbReference type="Proteomes" id="UP000568664"/>
    </source>
</evidence>
<keyword evidence="1" id="KW-0812">Transmembrane</keyword>
<evidence type="ECO:0000256" key="1">
    <source>
        <dbReference type="SAM" id="Phobius"/>
    </source>
</evidence>
<dbReference type="EMBL" id="JABBXH010000001">
    <property type="protein sequence ID" value="NMP29984.1"/>
    <property type="molecule type" value="Genomic_DNA"/>
</dbReference>
<dbReference type="Pfam" id="PF12412">
    <property type="entry name" value="DUF3667"/>
    <property type="match status" value="1"/>
</dbReference>
<comment type="caution">
    <text evidence="2">The sequence shown here is derived from an EMBL/GenBank/DDBJ whole genome shotgun (WGS) entry which is preliminary data.</text>
</comment>
<name>A0A7Y0L993_9GAMM</name>
<sequence length="417" mass="47617">MTSELTPSEKDPLTKNKQLAFSESENVVICENCHAQVNGMYCSQCGQSVESTLKYFWTVILHLLDDIFSFDSRANRTLIPLVFRPGFLTKEYIAGRRVHYVPPLRLYLFISIVFFISLQYFIDTEEASNFKSNANNADVIQQIETKLTTIDHLIETSPNEQASSLRKQKQQLEHIKADIAQNEDDNLSSLASQLAQLSLDESLHDQPMQKEKYDKLKKQLELARNAEKKAKPKGFTIGNNKDGSFTLPFLSDSENIKLGKIVDGLETKANKAFFEDPKKLVEAVIGKMPQIMFVLMPLFAVLLKVMFIFSKRLYLEHLTVALHSHSFIFFSILLAELSGLARKFLFDNSYETAGDLFNVIQMCIFIWIPVYLFLMQKRVYQQGTLLTTVKYMFIGSIYIIMIGFSAAIAFIWGVVDL</sequence>
<gene>
    <name evidence="2" type="ORF">HII17_00295</name>
</gene>
<feature type="transmembrane region" description="Helical" evidence="1">
    <location>
        <begin position="356"/>
        <end position="374"/>
    </location>
</feature>
<feature type="transmembrane region" description="Helical" evidence="1">
    <location>
        <begin position="321"/>
        <end position="341"/>
    </location>
</feature>
<keyword evidence="1" id="KW-1133">Transmembrane helix</keyword>
<protein>
    <submittedName>
        <fullName evidence="2">DUF3667 domain-containing protein</fullName>
    </submittedName>
</protein>
<feature type="transmembrane region" description="Helical" evidence="1">
    <location>
        <begin position="395"/>
        <end position="415"/>
    </location>
</feature>
<accession>A0A7Y0L993</accession>
<evidence type="ECO:0000313" key="2">
    <source>
        <dbReference type="EMBL" id="NMP29984.1"/>
    </source>
</evidence>
<reference evidence="2 3" key="1">
    <citation type="submission" date="2020-04" db="EMBL/GenBank/DDBJ databases">
        <title>Thalassotalea sp. M1531, isolated from the surface of marine red alga.</title>
        <authorList>
            <person name="Pang L."/>
            <person name="Lu D.-C."/>
        </authorList>
    </citation>
    <scope>NUCLEOTIDE SEQUENCE [LARGE SCALE GENOMIC DNA]</scope>
    <source>
        <strain evidence="2 3">M1531</strain>
    </source>
</reference>
<feature type="transmembrane region" description="Helical" evidence="1">
    <location>
        <begin position="291"/>
        <end position="309"/>
    </location>
</feature>
<dbReference type="Proteomes" id="UP000568664">
    <property type="component" value="Unassembled WGS sequence"/>
</dbReference>
<organism evidence="2 3">
    <name type="scientific">Thalassotalea algicola</name>
    <dbReference type="NCBI Taxonomy" id="2716224"/>
    <lineage>
        <taxon>Bacteria</taxon>
        <taxon>Pseudomonadati</taxon>
        <taxon>Pseudomonadota</taxon>
        <taxon>Gammaproteobacteria</taxon>
        <taxon>Alteromonadales</taxon>
        <taxon>Colwelliaceae</taxon>
        <taxon>Thalassotalea</taxon>
    </lineage>
</organism>
<keyword evidence="1" id="KW-0472">Membrane</keyword>
<keyword evidence="3" id="KW-1185">Reference proteome</keyword>
<dbReference type="InterPro" id="IPR022134">
    <property type="entry name" value="DUF3667"/>
</dbReference>
<proteinExistence type="predicted"/>
<dbReference type="AlphaFoldDB" id="A0A7Y0L993"/>